<sequence length="151" mass="16281">MDHAAIDDYLARYAQTLARFDATAAAGLWAEPGMIVDDRFSGVLDDRAAMARGLERSYPLYRALGLASVGHELLDTTFLTGAIALVHVRWLFRDAEGAPLTDSTAYYIVREEDDGLHACVCVQVDDAAKLQALAAARGVDLAQFLPDGPLA</sequence>
<evidence type="ECO:0008006" key="3">
    <source>
        <dbReference type="Google" id="ProtNLM"/>
    </source>
</evidence>
<organism evidence="1 2">
    <name type="scientific">Tsukamurella pulmonis</name>
    <dbReference type="NCBI Taxonomy" id="47312"/>
    <lineage>
        <taxon>Bacteria</taxon>
        <taxon>Bacillati</taxon>
        <taxon>Actinomycetota</taxon>
        <taxon>Actinomycetes</taxon>
        <taxon>Mycobacteriales</taxon>
        <taxon>Tsukamurellaceae</taxon>
        <taxon>Tsukamurella</taxon>
    </lineage>
</organism>
<dbReference type="Gene3D" id="3.10.450.50">
    <property type="match status" value="1"/>
</dbReference>
<keyword evidence="2" id="KW-1185">Reference proteome</keyword>
<name>A0A1H1AGP0_9ACTN</name>
<dbReference type="EMBL" id="FNLF01000002">
    <property type="protein sequence ID" value="SDQ38854.1"/>
    <property type="molecule type" value="Genomic_DNA"/>
</dbReference>
<gene>
    <name evidence="1" type="ORF">SAMN04489765_0217</name>
</gene>
<dbReference type="SUPFAM" id="SSF54427">
    <property type="entry name" value="NTF2-like"/>
    <property type="match status" value="1"/>
</dbReference>
<dbReference type="RefSeq" id="WP_068563448.1">
    <property type="nucleotide sequence ID" value="NZ_FNLF01000002.1"/>
</dbReference>
<protein>
    <recommendedName>
        <fullName evidence="3">SnoaL-like domain-containing protein</fullName>
    </recommendedName>
</protein>
<proteinExistence type="predicted"/>
<reference evidence="2" key="1">
    <citation type="submission" date="2016-10" db="EMBL/GenBank/DDBJ databases">
        <authorList>
            <person name="Varghese N."/>
            <person name="Submissions S."/>
        </authorList>
    </citation>
    <scope>NUCLEOTIDE SEQUENCE [LARGE SCALE GENOMIC DNA]</scope>
    <source>
        <strain evidence="2">DSM 44142</strain>
    </source>
</reference>
<dbReference type="OrthoDB" id="5071858at2"/>
<dbReference type="AlphaFoldDB" id="A0A1H1AGP0"/>
<dbReference type="InterPro" id="IPR032710">
    <property type="entry name" value="NTF2-like_dom_sf"/>
</dbReference>
<dbReference type="Proteomes" id="UP000183053">
    <property type="component" value="Unassembled WGS sequence"/>
</dbReference>
<evidence type="ECO:0000313" key="1">
    <source>
        <dbReference type="EMBL" id="SDQ38854.1"/>
    </source>
</evidence>
<accession>A0A1H1AGP0</accession>
<evidence type="ECO:0000313" key="2">
    <source>
        <dbReference type="Proteomes" id="UP000183053"/>
    </source>
</evidence>